<keyword evidence="10 18" id="KW-0418">Kinase</keyword>
<keyword evidence="7" id="KW-0963">Cytoplasm</keyword>
<evidence type="ECO:0000256" key="9">
    <source>
        <dbReference type="ARBA" id="ARBA00022723"/>
    </source>
</evidence>
<dbReference type="SUPFAM" id="SSF55874">
    <property type="entry name" value="ATPase domain of HSP90 chaperone/DNA topoisomerase II/histidine kinase"/>
    <property type="match status" value="1"/>
</dbReference>
<dbReference type="GO" id="GO:0051539">
    <property type="term" value="F:4 iron, 4 sulfur cluster binding"/>
    <property type="evidence" value="ECO:0007669"/>
    <property type="project" value="UniProtKB-KW"/>
</dbReference>
<name>A0A7Y4LHP6_9CORY</name>
<feature type="transmembrane region" description="Helical" evidence="17">
    <location>
        <begin position="175"/>
        <end position="197"/>
    </location>
</feature>
<evidence type="ECO:0000256" key="11">
    <source>
        <dbReference type="ARBA" id="ARBA00023004"/>
    </source>
</evidence>
<dbReference type="PANTHER" id="PTHR24421">
    <property type="entry name" value="NITRATE/NITRITE SENSOR PROTEIN NARX-RELATED"/>
    <property type="match status" value="1"/>
</dbReference>
<dbReference type="GeneID" id="75008815"/>
<feature type="transmembrane region" description="Helical" evidence="17">
    <location>
        <begin position="112"/>
        <end position="141"/>
    </location>
</feature>
<evidence type="ECO:0000256" key="16">
    <source>
        <dbReference type="SAM" id="MobiDB-lite"/>
    </source>
</evidence>
<evidence type="ECO:0000256" key="15">
    <source>
        <dbReference type="ARBA" id="ARBA00030800"/>
    </source>
</evidence>
<evidence type="ECO:0000256" key="1">
    <source>
        <dbReference type="ARBA" id="ARBA00000085"/>
    </source>
</evidence>
<dbReference type="Pfam" id="PF02518">
    <property type="entry name" value="HATPase_c"/>
    <property type="match status" value="1"/>
</dbReference>
<dbReference type="GO" id="GO:0016020">
    <property type="term" value="C:membrane"/>
    <property type="evidence" value="ECO:0007669"/>
    <property type="project" value="InterPro"/>
</dbReference>
<dbReference type="AlphaFoldDB" id="A0A7Y4LHP6"/>
<evidence type="ECO:0000313" key="18">
    <source>
        <dbReference type="EMBL" id="ARU46946.1"/>
    </source>
</evidence>
<dbReference type="InterPro" id="IPR017205">
    <property type="entry name" value="Sig_transdc_His_kinase_ChrS"/>
</dbReference>
<evidence type="ECO:0000256" key="10">
    <source>
        <dbReference type="ARBA" id="ARBA00022777"/>
    </source>
</evidence>
<organism evidence="18 19">
    <name type="scientific">Corynebacterium silvaticum</name>
    <dbReference type="NCBI Taxonomy" id="2320431"/>
    <lineage>
        <taxon>Bacteria</taxon>
        <taxon>Bacillati</taxon>
        <taxon>Actinomycetota</taxon>
        <taxon>Actinomycetes</taxon>
        <taxon>Mycobacteriales</taxon>
        <taxon>Corynebacteriaceae</taxon>
        <taxon>Corynebacterium</taxon>
    </lineage>
</organism>
<comment type="subcellular location">
    <subcellularLocation>
        <location evidence="3">Cytoplasm</location>
    </subcellularLocation>
</comment>
<evidence type="ECO:0000256" key="4">
    <source>
        <dbReference type="ARBA" id="ARBA00012438"/>
    </source>
</evidence>
<sequence>MRLSLDPHDPKSARLRRERGHHGDEKFAGDALSKLFDVAGGDHMDVRLEDHVGQPGAALYYRAMNILTTVLLIVSVGGVVRLDIRSAMIAVVLSAFFALIYSLIVLRQYTKLWQILIFLGALTLVWVLMLPIVPVSVYMVFPLFFLYLRVLPDIRGIIAVVGATLIAIFSQMPDLTLGAVMGPLVSALVVIAIHFAFEAIWKGARERDLLIRELISTRSQLAETERAAGVAAERQRIAHEIHDTLAQGLSSIQMLLRVSEQDIKNSSMSEEEQAVPLKRMELARTTAADNLSEARAMIAALQPAALSKTSLEGALHRVAEQIVSPEISILVEGVERQLPMRTEAALLRIGQGALGNVAKHSQAERCQVTLTYADDEVRLDVVDNGQGFDPEHVANRPAGLGHIGINAMRQRAEEQGGTLEVESAPGDGTAVSVALPIRADS</sequence>
<evidence type="ECO:0000256" key="6">
    <source>
        <dbReference type="ARBA" id="ARBA00022485"/>
    </source>
</evidence>
<keyword evidence="6" id="KW-0004">4Fe-4S</keyword>
<dbReference type="InterPro" id="IPR011712">
    <property type="entry name" value="Sig_transdc_His_kin_sub3_dim/P"/>
</dbReference>
<keyword evidence="13" id="KW-0411">Iron-sulfur</keyword>
<dbReference type="EMBL" id="CP021417">
    <property type="protein sequence ID" value="ARU46946.1"/>
    <property type="molecule type" value="Genomic_DNA"/>
</dbReference>
<feature type="compositionally biased region" description="Basic and acidic residues" evidence="16">
    <location>
        <begin position="1"/>
        <end position="12"/>
    </location>
</feature>
<dbReference type="GO" id="GO:0046983">
    <property type="term" value="F:protein dimerization activity"/>
    <property type="evidence" value="ECO:0007669"/>
    <property type="project" value="InterPro"/>
</dbReference>
<keyword evidence="17" id="KW-1133">Transmembrane helix</keyword>
<dbReference type="Pfam" id="PF07730">
    <property type="entry name" value="HisKA_3"/>
    <property type="match status" value="1"/>
</dbReference>
<evidence type="ECO:0000256" key="7">
    <source>
        <dbReference type="ARBA" id="ARBA00022490"/>
    </source>
</evidence>
<reference evidence="18 19" key="1">
    <citation type="journal article" date="2014" name="BMC Vet. Res.">
        <title>First report of Corynebacterium pseudotuberculosis from caseous lymphadenitis lesions in Black Alentejano pig (Sus scrofa domesticus).</title>
        <authorList>
            <person name="Oliveira M."/>
            <person name="Barroco C."/>
            <person name="Mottola C."/>
            <person name="Santos R."/>
            <person name="Lemsaddek A."/>
            <person name="Tavares L."/>
            <person name="Semedo-Lemsaddek T."/>
        </authorList>
    </citation>
    <scope>NUCLEOTIDE SEQUENCE [LARGE SCALE GENOMIC DNA]</scope>
    <source>
        <strain evidence="18 19">PO100/5</strain>
    </source>
</reference>
<feature type="transmembrane region" description="Helical" evidence="17">
    <location>
        <begin position="153"/>
        <end position="169"/>
    </location>
</feature>
<dbReference type="PRINTS" id="PR00344">
    <property type="entry name" value="BCTRLSENSOR"/>
</dbReference>
<feature type="transmembrane region" description="Helical" evidence="17">
    <location>
        <begin position="87"/>
        <end position="106"/>
    </location>
</feature>
<comment type="function">
    <text evidence="14">Member of the two-component regulatory system NreB/NreC involved in the control of dissimilatory nitrate/nitrite reduction in response to oxygen. NreB functions as a direct oxygen sensor histidine kinase which is autophosphorylated, in the absence of oxygen, probably at the conserved histidine residue, and transfers its phosphate group probably to a conserved aspartate residue of NreC. NreB/NreC activates the expression of the nitrate (narGHJI) and nitrite (nir) reductase operons, as well as the putative nitrate transporter gene narT.</text>
</comment>
<dbReference type="PROSITE" id="PS50109">
    <property type="entry name" value="HIS_KIN"/>
    <property type="match status" value="1"/>
</dbReference>
<proteinExistence type="predicted"/>
<evidence type="ECO:0000256" key="17">
    <source>
        <dbReference type="SAM" id="Phobius"/>
    </source>
</evidence>
<evidence type="ECO:0000313" key="19">
    <source>
        <dbReference type="Proteomes" id="UP000195652"/>
    </source>
</evidence>
<comment type="cofactor">
    <cofactor evidence="2">
        <name>[4Fe-4S] cluster</name>
        <dbReference type="ChEBI" id="CHEBI:49883"/>
    </cofactor>
</comment>
<comment type="catalytic activity">
    <reaction evidence="1">
        <text>ATP + protein L-histidine = ADP + protein N-phospho-L-histidine.</text>
        <dbReference type="EC" id="2.7.13.3"/>
    </reaction>
</comment>
<dbReference type="EC" id="2.7.13.3" evidence="4"/>
<keyword evidence="17" id="KW-0472">Membrane</keyword>
<reference evidence="18 19" key="3">
    <citation type="journal article" date="2020" name="Int. J. Syst. Evol. Microbiol.">
        <title>Corynebacterium silvaticum sp. nov., a unique group of NTTB corynebacteria in wild boar and roe deer.</title>
        <authorList>
            <person name="Dangel A."/>
            <person name="Berger A."/>
            <person name="Rau J."/>
            <person name="Eisenberg T."/>
            <person name="Kampfer P."/>
            <person name="Margos G."/>
            <person name="Contzen M."/>
            <person name="Busse H.J."/>
            <person name="Konrad R."/>
            <person name="Peters M."/>
            <person name="Sting R."/>
            <person name="Sing A."/>
        </authorList>
    </citation>
    <scope>NUCLEOTIDE SEQUENCE [LARGE SCALE GENOMIC DNA]</scope>
    <source>
        <strain evidence="18 19">PO100/5</strain>
    </source>
</reference>
<keyword evidence="11" id="KW-0408">Iron</keyword>
<dbReference type="Proteomes" id="UP000195652">
    <property type="component" value="Chromosome"/>
</dbReference>
<reference evidence="18 19" key="2">
    <citation type="journal article" date="2020" name="Antonie Van Leeuwenhoek">
        <title>Phylogenomic characterisation of a novel corynebacterial species pathogenic to animals.</title>
        <authorList>
            <person name="Moller J."/>
            <person name="Musella L."/>
            <person name="Melnikov V."/>
            <person name="Geissdorfer W."/>
            <person name="Burkovski A."/>
            <person name="Sangal V."/>
        </authorList>
    </citation>
    <scope>NUCLEOTIDE SEQUENCE [LARGE SCALE GENOMIC DNA]</scope>
    <source>
        <strain evidence="18 19">PO100/5</strain>
    </source>
</reference>
<dbReference type="GO" id="GO:0000155">
    <property type="term" value="F:phosphorelay sensor kinase activity"/>
    <property type="evidence" value="ECO:0007669"/>
    <property type="project" value="InterPro"/>
</dbReference>
<feature type="transmembrane region" description="Helical" evidence="17">
    <location>
        <begin position="59"/>
        <end position="80"/>
    </location>
</feature>
<dbReference type="CDD" id="cd16917">
    <property type="entry name" value="HATPase_UhpB-NarQ-NarX-like"/>
    <property type="match status" value="1"/>
</dbReference>
<dbReference type="InterPro" id="IPR005467">
    <property type="entry name" value="His_kinase_dom"/>
</dbReference>
<dbReference type="PANTHER" id="PTHR24421:SF62">
    <property type="entry name" value="SENSORY TRANSDUCTION HISTIDINE KINASE"/>
    <property type="match status" value="1"/>
</dbReference>
<dbReference type="GO" id="GO:0005737">
    <property type="term" value="C:cytoplasm"/>
    <property type="evidence" value="ECO:0007669"/>
    <property type="project" value="UniProtKB-SubCell"/>
</dbReference>
<accession>A0A7Y4LHP6</accession>
<dbReference type="InterPro" id="IPR003594">
    <property type="entry name" value="HATPase_dom"/>
</dbReference>
<keyword evidence="8" id="KW-0808">Transferase</keyword>
<dbReference type="KEGG" id="csil:CBE74_11395"/>
<protein>
    <recommendedName>
        <fullName evidence="5">Oxygen sensor histidine kinase NreB</fullName>
        <ecNumber evidence="4">2.7.13.3</ecNumber>
    </recommendedName>
    <alternativeName>
        <fullName evidence="15">Nitrogen regulation protein B</fullName>
    </alternativeName>
</protein>
<evidence type="ECO:0000256" key="3">
    <source>
        <dbReference type="ARBA" id="ARBA00004496"/>
    </source>
</evidence>
<dbReference type="InterPro" id="IPR050482">
    <property type="entry name" value="Sensor_HK_TwoCompSys"/>
</dbReference>
<dbReference type="RefSeq" id="WP_087454721.1">
    <property type="nucleotide sequence ID" value="NZ_CP021417.2"/>
</dbReference>
<dbReference type="PIRSF" id="PIRSF037434">
    <property type="entry name" value="STHK_ChrS"/>
    <property type="match status" value="1"/>
</dbReference>
<dbReference type="InterPro" id="IPR004358">
    <property type="entry name" value="Sig_transdc_His_kin-like_C"/>
</dbReference>
<feature type="region of interest" description="Disordered" evidence="16">
    <location>
        <begin position="1"/>
        <end position="24"/>
    </location>
</feature>
<reference evidence="18 19" key="4">
    <citation type="journal article" date="2020" name="PLoS ONE">
        <title>Taxonomic classification of strain PO100/5 shows a broader geographic distribution and genetic markers of the recently described Corynebacterium silvaticum.</title>
        <authorList>
            <person name="Viana M.V.C."/>
            <person name="Profeta R."/>
            <person name="da Silva A.L."/>
            <person name="Hurtado R."/>
            <person name="Cerqueira J.C."/>
            <person name="Ribeiro B.F.S."/>
            <person name="Almeida M.O."/>
            <person name="Morais-Rodrigues F."/>
            <person name="Soares S.C."/>
            <person name="Oliveira M."/>
            <person name="Tavares L."/>
            <person name="Figueiredo H."/>
            <person name="Wattam A.R."/>
            <person name="Barh D."/>
            <person name="Ghosh P."/>
            <person name="Silva A."/>
            <person name="Azevedo V."/>
        </authorList>
    </citation>
    <scope>NUCLEOTIDE SEQUENCE [LARGE SCALE GENOMIC DNA]</scope>
    <source>
        <strain evidence="18 19">PO100/5</strain>
    </source>
</reference>
<dbReference type="InterPro" id="IPR036890">
    <property type="entry name" value="HATPase_C_sf"/>
</dbReference>
<evidence type="ECO:0000256" key="12">
    <source>
        <dbReference type="ARBA" id="ARBA00023012"/>
    </source>
</evidence>
<evidence type="ECO:0000256" key="5">
    <source>
        <dbReference type="ARBA" id="ARBA00017322"/>
    </source>
</evidence>
<evidence type="ECO:0000256" key="2">
    <source>
        <dbReference type="ARBA" id="ARBA00001966"/>
    </source>
</evidence>
<dbReference type="Gene3D" id="1.20.5.1930">
    <property type="match status" value="1"/>
</dbReference>
<evidence type="ECO:0000256" key="13">
    <source>
        <dbReference type="ARBA" id="ARBA00023014"/>
    </source>
</evidence>
<evidence type="ECO:0000256" key="8">
    <source>
        <dbReference type="ARBA" id="ARBA00022679"/>
    </source>
</evidence>
<dbReference type="SMART" id="SM00387">
    <property type="entry name" value="HATPase_c"/>
    <property type="match status" value="1"/>
</dbReference>
<keyword evidence="9" id="KW-0479">Metal-binding</keyword>
<keyword evidence="12" id="KW-0902">Two-component regulatory system</keyword>
<dbReference type="Gene3D" id="3.30.565.10">
    <property type="entry name" value="Histidine kinase-like ATPase, C-terminal domain"/>
    <property type="match status" value="1"/>
</dbReference>
<keyword evidence="19" id="KW-1185">Reference proteome</keyword>
<keyword evidence="17" id="KW-0812">Transmembrane</keyword>
<evidence type="ECO:0000256" key="14">
    <source>
        <dbReference type="ARBA" id="ARBA00024827"/>
    </source>
</evidence>
<dbReference type="GO" id="GO:0046872">
    <property type="term" value="F:metal ion binding"/>
    <property type="evidence" value="ECO:0007669"/>
    <property type="project" value="UniProtKB-KW"/>
</dbReference>
<gene>
    <name evidence="18" type="ORF">CBE74_11395</name>
</gene>
<dbReference type="OrthoDB" id="144293at2"/>